<keyword evidence="8" id="KW-1185">Reference proteome</keyword>
<dbReference type="OrthoDB" id="290598at2759"/>
<feature type="domain" description="RING-type" evidence="6">
    <location>
        <begin position="74"/>
        <end position="124"/>
    </location>
</feature>
<dbReference type="Pfam" id="PF17123">
    <property type="entry name" value="zf-RING_11"/>
    <property type="match status" value="1"/>
</dbReference>
<evidence type="ECO:0000313" key="8">
    <source>
        <dbReference type="Proteomes" id="UP000007800"/>
    </source>
</evidence>
<keyword evidence="5" id="KW-0472">Membrane</keyword>
<keyword evidence="5" id="KW-0812">Transmembrane</keyword>
<evidence type="ECO:0000256" key="3">
    <source>
        <dbReference type="ARBA" id="ARBA00022833"/>
    </source>
</evidence>
<dbReference type="GeneID" id="9056190"/>
<dbReference type="Proteomes" id="UP000007800">
    <property type="component" value="Unassembled WGS sequence"/>
</dbReference>
<dbReference type="InterPro" id="IPR052788">
    <property type="entry name" value="RING-type_E3_ligase_ATL"/>
</dbReference>
<proteinExistence type="predicted"/>
<dbReference type="InterPro" id="IPR001841">
    <property type="entry name" value="Znf_RING"/>
</dbReference>
<dbReference type="InterPro" id="IPR013083">
    <property type="entry name" value="Znf_RING/FYVE/PHD"/>
</dbReference>
<gene>
    <name evidence="7" type="ORF">Pmar_PMAR029594</name>
</gene>
<name>C5KWX0_PERM5</name>
<protein>
    <submittedName>
        <fullName evidence="7">RING finger protein, putative</fullName>
    </submittedName>
</protein>
<evidence type="ECO:0000313" key="7">
    <source>
        <dbReference type="EMBL" id="EER10974.1"/>
    </source>
</evidence>
<dbReference type="SUPFAM" id="SSF57850">
    <property type="entry name" value="RING/U-box"/>
    <property type="match status" value="1"/>
</dbReference>
<dbReference type="AlphaFoldDB" id="C5KWX0"/>
<dbReference type="GO" id="GO:0008270">
    <property type="term" value="F:zinc ion binding"/>
    <property type="evidence" value="ECO:0007669"/>
    <property type="project" value="UniProtKB-KW"/>
</dbReference>
<evidence type="ECO:0000256" key="4">
    <source>
        <dbReference type="PROSITE-ProRule" id="PRU00175"/>
    </source>
</evidence>
<keyword evidence="3" id="KW-0862">Zinc</keyword>
<evidence type="ECO:0000256" key="5">
    <source>
        <dbReference type="SAM" id="Phobius"/>
    </source>
</evidence>
<evidence type="ECO:0000259" key="6">
    <source>
        <dbReference type="PROSITE" id="PS50089"/>
    </source>
</evidence>
<feature type="non-terminal residue" evidence="7">
    <location>
        <position position="1"/>
    </location>
</feature>
<dbReference type="InParanoid" id="C5KWX0"/>
<keyword evidence="2 4" id="KW-0863">Zinc-finger</keyword>
<keyword evidence="5" id="KW-1133">Transmembrane helix</keyword>
<accession>C5KWX0</accession>
<evidence type="ECO:0000256" key="1">
    <source>
        <dbReference type="ARBA" id="ARBA00022723"/>
    </source>
</evidence>
<sequence>RLIYMITLMSSLAAILAYTLGSILLVAMVIACIYSFKKGVAHFRAREDFEEWAERNTKSVKLTTMTKEFKGRCCAICLDEFKEGDLLRQLPCGHCLHEKCFLDCFERDSDDGSERHIHNCPLCREVVGSSTWQY</sequence>
<keyword evidence="1" id="KW-0479">Metal-binding</keyword>
<dbReference type="PANTHER" id="PTHR45798:SF97">
    <property type="entry name" value="ALCOHOL-SENSITIVE RING FINGER PROTEIN 1"/>
    <property type="match status" value="1"/>
</dbReference>
<dbReference type="Gene3D" id="3.30.40.10">
    <property type="entry name" value="Zinc/RING finger domain, C3HC4 (zinc finger)"/>
    <property type="match status" value="1"/>
</dbReference>
<feature type="transmembrane region" description="Helical" evidence="5">
    <location>
        <begin position="12"/>
        <end position="36"/>
    </location>
</feature>
<dbReference type="PANTHER" id="PTHR45798">
    <property type="entry name" value="RING-H2 FINGER PROTEIN ATL61-RELATED-RELATED"/>
    <property type="match status" value="1"/>
</dbReference>
<reference evidence="7 8" key="1">
    <citation type="submission" date="2008-07" db="EMBL/GenBank/DDBJ databases">
        <authorList>
            <person name="El-Sayed N."/>
            <person name="Caler E."/>
            <person name="Inman J."/>
            <person name="Amedeo P."/>
            <person name="Hass B."/>
            <person name="Wortman J."/>
        </authorList>
    </citation>
    <scope>NUCLEOTIDE SEQUENCE [LARGE SCALE GENOMIC DNA]</scope>
    <source>
        <strain evidence="8">ATCC 50983 / TXsc</strain>
    </source>
</reference>
<organism evidence="8">
    <name type="scientific">Perkinsus marinus (strain ATCC 50983 / TXsc)</name>
    <dbReference type="NCBI Taxonomy" id="423536"/>
    <lineage>
        <taxon>Eukaryota</taxon>
        <taxon>Sar</taxon>
        <taxon>Alveolata</taxon>
        <taxon>Perkinsozoa</taxon>
        <taxon>Perkinsea</taxon>
        <taxon>Perkinsida</taxon>
        <taxon>Perkinsidae</taxon>
        <taxon>Perkinsus</taxon>
    </lineage>
</organism>
<evidence type="ECO:0000256" key="2">
    <source>
        <dbReference type="ARBA" id="ARBA00022771"/>
    </source>
</evidence>
<dbReference type="RefSeq" id="XP_002779179.1">
    <property type="nucleotide sequence ID" value="XM_002779133.1"/>
</dbReference>
<dbReference type="EMBL" id="GG677097">
    <property type="protein sequence ID" value="EER10974.1"/>
    <property type="molecule type" value="Genomic_DNA"/>
</dbReference>
<dbReference type="SMART" id="SM00184">
    <property type="entry name" value="RING"/>
    <property type="match status" value="1"/>
</dbReference>
<dbReference type="PROSITE" id="PS50089">
    <property type="entry name" value="ZF_RING_2"/>
    <property type="match status" value="1"/>
</dbReference>